<dbReference type="EMBL" id="BQNB010019379">
    <property type="protein sequence ID" value="GJT84668.1"/>
    <property type="molecule type" value="Genomic_DNA"/>
</dbReference>
<accession>A0ABQ5HBZ0</accession>
<keyword evidence="2" id="KW-1185">Reference proteome</keyword>
<organism evidence="1 2">
    <name type="scientific">Tanacetum coccineum</name>
    <dbReference type="NCBI Taxonomy" id="301880"/>
    <lineage>
        <taxon>Eukaryota</taxon>
        <taxon>Viridiplantae</taxon>
        <taxon>Streptophyta</taxon>
        <taxon>Embryophyta</taxon>
        <taxon>Tracheophyta</taxon>
        <taxon>Spermatophyta</taxon>
        <taxon>Magnoliopsida</taxon>
        <taxon>eudicotyledons</taxon>
        <taxon>Gunneridae</taxon>
        <taxon>Pentapetalae</taxon>
        <taxon>asterids</taxon>
        <taxon>campanulids</taxon>
        <taxon>Asterales</taxon>
        <taxon>Asteraceae</taxon>
        <taxon>Asteroideae</taxon>
        <taxon>Anthemideae</taxon>
        <taxon>Anthemidinae</taxon>
        <taxon>Tanacetum</taxon>
    </lineage>
</organism>
<proteinExistence type="predicted"/>
<evidence type="ECO:0000313" key="2">
    <source>
        <dbReference type="Proteomes" id="UP001151760"/>
    </source>
</evidence>
<name>A0ABQ5HBZ0_9ASTR</name>
<sequence length="100" mass="11491">MTVFLSLRLQQQRHGGGSKKVPLCIRITGPVEQRPPAHATHCLKNKNVLTEMYGDIGCRNIERKRGASPRLLGLENDEDERWKQNEINEALFFRVMDFSV</sequence>
<reference evidence="1" key="2">
    <citation type="submission" date="2022-01" db="EMBL/GenBank/DDBJ databases">
        <authorList>
            <person name="Yamashiro T."/>
            <person name="Shiraishi A."/>
            <person name="Satake H."/>
            <person name="Nakayama K."/>
        </authorList>
    </citation>
    <scope>NUCLEOTIDE SEQUENCE</scope>
</reference>
<dbReference type="Proteomes" id="UP001151760">
    <property type="component" value="Unassembled WGS sequence"/>
</dbReference>
<comment type="caution">
    <text evidence="1">The sequence shown here is derived from an EMBL/GenBank/DDBJ whole genome shotgun (WGS) entry which is preliminary data.</text>
</comment>
<evidence type="ECO:0000313" key="1">
    <source>
        <dbReference type="EMBL" id="GJT84668.1"/>
    </source>
</evidence>
<protein>
    <submittedName>
        <fullName evidence="1">Uncharacterized protein</fullName>
    </submittedName>
</protein>
<reference evidence="1" key="1">
    <citation type="journal article" date="2022" name="Int. J. Mol. Sci.">
        <title>Draft Genome of Tanacetum Coccineum: Genomic Comparison of Closely Related Tanacetum-Family Plants.</title>
        <authorList>
            <person name="Yamashiro T."/>
            <person name="Shiraishi A."/>
            <person name="Nakayama K."/>
            <person name="Satake H."/>
        </authorList>
    </citation>
    <scope>NUCLEOTIDE SEQUENCE</scope>
</reference>
<gene>
    <name evidence="1" type="ORF">Tco_1066385</name>
</gene>